<protein>
    <submittedName>
        <fullName evidence="1">Uncharacterized protein</fullName>
    </submittedName>
</protein>
<dbReference type="EMBL" id="CP022753">
    <property type="protein sequence ID" value="ASU82673.1"/>
    <property type="molecule type" value="Genomic_DNA"/>
</dbReference>
<sequence length="444" mass="48861">MQETVASALAQLARLDARAAQVAGSALATVTAGQKLETLTQRAVQEFCWFALPVRFCSEATERVFVSQSLGDLFSLLGLDRYAEICTSRPTRDILDAYGVSRDSGLSAYRRAMRGSGVQPPDLPELTWGTTLGSAEIEAYEATSAALELAISLREIRPGTRGWRSAQEQFARTFLAQPDDQGRSRLDRIREERVRNWLSSPSQPHRQRFWPLLGQLINGAEPPHDAARALAPLQRLLDYADDGISMTQIGYISPTVVRELCAEFGWSTSPSPPRSETDVMQLLALNKLLRRMRAVRRSGRRLVLTRRGRRLHADVAALWRAAAEAVLDTDGLGQATTETLFGLLLARSPRSTGSHARADDLDLAEEIRETLVESGWGGENPAKVPETHEVHSIMITVTWLLETLGFVTGHHTDAEPGNRRLTTSGRAFALTAMHLSATVPYATV</sequence>
<dbReference type="Proteomes" id="UP000215005">
    <property type="component" value="Chromosome"/>
</dbReference>
<dbReference type="OrthoDB" id="3655061at2"/>
<keyword evidence="2" id="KW-1185">Reference proteome</keyword>
<organism evidence="1 2">
    <name type="scientific">Nocardiopsis gilva YIM 90087</name>
    <dbReference type="NCBI Taxonomy" id="1235441"/>
    <lineage>
        <taxon>Bacteria</taxon>
        <taxon>Bacillati</taxon>
        <taxon>Actinomycetota</taxon>
        <taxon>Actinomycetes</taxon>
        <taxon>Streptosporangiales</taxon>
        <taxon>Nocardiopsidaceae</taxon>
        <taxon>Nocardiopsis</taxon>
    </lineage>
</organism>
<name>A0A223S3G5_9ACTN</name>
<reference evidence="1 2" key="1">
    <citation type="submission" date="2017-08" db="EMBL/GenBank/DDBJ databases">
        <title>The complete genome sequence of Nocardiopsis gilva YIM 90087.</title>
        <authorList>
            <person name="Yin M."/>
            <person name="Tang S."/>
        </authorList>
    </citation>
    <scope>NUCLEOTIDE SEQUENCE [LARGE SCALE GENOMIC DNA]</scope>
    <source>
        <strain evidence="1 2">YIM 90087</strain>
    </source>
</reference>
<gene>
    <name evidence="1" type="ORF">CDO52_07620</name>
</gene>
<dbReference type="RefSeq" id="WP_094932280.1">
    <property type="nucleotide sequence ID" value="NZ_CP022753.1"/>
</dbReference>
<evidence type="ECO:0000313" key="2">
    <source>
        <dbReference type="Proteomes" id="UP000215005"/>
    </source>
</evidence>
<dbReference type="KEGG" id="ngv:CDO52_07620"/>
<evidence type="ECO:0000313" key="1">
    <source>
        <dbReference type="EMBL" id="ASU82673.1"/>
    </source>
</evidence>
<proteinExistence type="predicted"/>
<accession>A0A223S3G5</accession>
<dbReference type="AlphaFoldDB" id="A0A223S3G5"/>